<evidence type="ECO:0000256" key="2">
    <source>
        <dbReference type="RuleBase" id="RU367048"/>
    </source>
</evidence>
<feature type="domain" description="FUZ/MON1/HPS1 third Longin" evidence="6">
    <location>
        <begin position="443"/>
        <end position="567"/>
    </location>
</feature>
<keyword evidence="8" id="KW-1185">Reference proteome</keyword>
<sequence length="578" mass="64754">MDKSTSSAVSGTLGEGEEQSVLEIPLESEALAHRKQSDLQNESGFITDDNLGIIESGDGGKRESIPGGNDDADGNTFSSCVGSFGTKEEEEQQASSSDPEALTVELTKALDDLSVTTSGSESEQIQSNGVEAIRDDNDSDMSPLWRSHKHHVFILSEAGKPIYSRHGNEEKMVTFFGLLQALVSFVQSDGDTIRGVKVGETSIVFLVKSPLILVCVSQMSESISQIESHLTYFHNQILSILTAKQLQTIFEKRKNYDLRRLLSGSERLLNNLAGLIEVDPSFVLGAVRCLPLANTVRDSISQTITTVLNKHKPSVSVVFALLVTNCQLVSIVRMKKVFMHPMDLHIILNLIDSSESFKTVDSWVPICLPRFDSSGFMYAHVSYLAEDCQACLVLLTTDRNSFFPLSEAKQKIVDRLRKQNSLDAINASMNNKWPTMSYVNVPEVRHFLYKAKCRAQFVSPVLDVPYLDHNTEDEESPPEELSRDCPRAAKKISPELERLYSTYYRMHSRLHAQARPVKIIYWVDDKENWLGWNTSNFELYVALEPLIKKSAAISAVNKLINWVQKEERRIFIVHAPTF</sequence>
<dbReference type="InterPro" id="IPR043971">
    <property type="entry name" value="FUZ/MON1/HPS1_longin_2"/>
</dbReference>
<dbReference type="InterPro" id="IPR043972">
    <property type="entry name" value="FUZ/MON1/HPS1_longin_1"/>
</dbReference>
<evidence type="ECO:0000256" key="1">
    <source>
        <dbReference type="ARBA" id="ARBA00008968"/>
    </source>
</evidence>
<dbReference type="Pfam" id="PF19037">
    <property type="entry name" value="Fuz_longin_2"/>
    <property type="match status" value="1"/>
</dbReference>
<evidence type="ECO:0000259" key="6">
    <source>
        <dbReference type="Pfam" id="PF19038"/>
    </source>
</evidence>
<evidence type="ECO:0000256" key="3">
    <source>
        <dbReference type="SAM" id="MobiDB-lite"/>
    </source>
</evidence>
<organism evidence="7 8">
    <name type="scientific">Orchesella dallaii</name>
    <dbReference type="NCBI Taxonomy" id="48710"/>
    <lineage>
        <taxon>Eukaryota</taxon>
        <taxon>Metazoa</taxon>
        <taxon>Ecdysozoa</taxon>
        <taxon>Arthropoda</taxon>
        <taxon>Hexapoda</taxon>
        <taxon>Collembola</taxon>
        <taxon>Entomobryomorpha</taxon>
        <taxon>Entomobryoidea</taxon>
        <taxon>Orchesellidae</taxon>
        <taxon>Orchesellinae</taxon>
        <taxon>Orchesella</taxon>
    </lineage>
</organism>
<dbReference type="EMBL" id="CAXLJM020000069">
    <property type="protein sequence ID" value="CAL8125467.1"/>
    <property type="molecule type" value="Genomic_DNA"/>
</dbReference>
<feature type="domain" description="FUZ/MON1/HPS1 first Longin" evidence="4">
    <location>
        <begin position="151"/>
        <end position="272"/>
    </location>
</feature>
<dbReference type="Pfam" id="PF19036">
    <property type="entry name" value="Fuz_longin_1"/>
    <property type="match status" value="1"/>
</dbReference>
<accession>A0ABP1RBW6</accession>
<protein>
    <recommendedName>
        <fullName evidence="2">Vacuolar fusion protein MON1 homolog</fullName>
    </recommendedName>
</protein>
<comment type="function">
    <text evidence="2">Plays an important role in membrane trafficking through the secretory apparatus.</text>
</comment>
<name>A0ABP1RBW6_9HEXA</name>
<evidence type="ECO:0000313" key="7">
    <source>
        <dbReference type="EMBL" id="CAL8125467.1"/>
    </source>
</evidence>
<dbReference type="PANTHER" id="PTHR13027:SF7">
    <property type="entry name" value="VACUOLAR FUSION PROTEIN MON1 HOMOLOG"/>
    <property type="match status" value="1"/>
</dbReference>
<proteinExistence type="inferred from homology"/>
<comment type="similarity">
    <text evidence="1 2">Belongs to the MON1/SAND family.</text>
</comment>
<dbReference type="InterPro" id="IPR004353">
    <property type="entry name" value="Mon1"/>
</dbReference>
<dbReference type="Proteomes" id="UP001642540">
    <property type="component" value="Unassembled WGS sequence"/>
</dbReference>
<gene>
    <name evidence="7" type="ORF">ODALV1_LOCUS20980</name>
</gene>
<feature type="compositionally biased region" description="Polar residues" evidence="3">
    <location>
        <begin position="1"/>
        <end position="10"/>
    </location>
</feature>
<feature type="region of interest" description="Disordered" evidence="3">
    <location>
        <begin position="114"/>
        <end position="136"/>
    </location>
</feature>
<dbReference type="InterPro" id="IPR043970">
    <property type="entry name" value="FUZ/MON1/HPS1_longin_3"/>
</dbReference>
<feature type="domain" description="FUZ/MON1/HPS1 second Longin" evidence="5">
    <location>
        <begin position="316"/>
        <end position="413"/>
    </location>
</feature>
<comment type="caution">
    <text evidence="7">The sequence shown here is derived from an EMBL/GenBank/DDBJ whole genome shotgun (WGS) entry which is preliminary data.</text>
</comment>
<evidence type="ECO:0000259" key="4">
    <source>
        <dbReference type="Pfam" id="PF19036"/>
    </source>
</evidence>
<dbReference type="Pfam" id="PF19038">
    <property type="entry name" value="Fuz_longin_3"/>
    <property type="match status" value="1"/>
</dbReference>
<feature type="region of interest" description="Disordered" evidence="3">
    <location>
        <begin position="1"/>
        <end position="100"/>
    </location>
</feature>
<feature type="compositionally biased region" description="Polar residues" evidence="3">
    <location>
        <begin position="114"/>
        <end position="129"/>
    </location>
</feature>
<dbReference type="PANTHER" id="PTHR13027">
    <property type="entry name" value="SAND PROTEIN-RELATED"/>
    <property type="match status" value="1"/>
</dbReference>
<evidence type="ECO:0000259" key="5">
    <source>
        <dbReference type="Pfam" id="PF19037"/>
    </source>
</evidence>
<reference evidence="7 8" key="1">
    <citation type="submission" date="2024-08" db="EMBL/GenBank/DDBJ databases">
        <authorList>
            <person name="Cucini C."/>
            <person name="Frati F."/>
        </authorList>
    </citation>
    <scope>NUCLEOTIDE SEQUENCE [LARGE SCALE GENOMIC DNA]</scope>
</reference>
<evidence type="ECO:0000313" key="8">
    <source>
        <dbReference type="Proteomes" id="UP001642540"/>
    </source>
</evidence>
<dbReference type="PRINTS" id="PR01546">
    <property type="entry name" value="YEAST73DUF"/>
</dbReference>